<dbReference type="RefSeq" id="WP_366180210.1">
    <property type="nucleotide sequence ID" value="NZ_CP159989.1"/>
</dbReference>
<dbReference type="Pfam" id="PF00534">
    <property type="entry name" value="Glycos_transf_1"/>
    <property type="match status" value="1"/>
</dbReference>
<dbReference type="CDD" id="cd03801">
    <property type="entry name" value="GT4_PimA-like"/>
    <property type="match status" value="1"/>
</dbReference>
<accession>A0AAU8MY94</accession>
<proteinExistence type="predicted"/>
<keyword evidence="3" id="KW-0732">Signal</keyword>
<gene>
    <name evidence="5" type="ORF">ABXS69_08260</name>
</gene>
<feature type="chain" id="PRO_5043941763" evidence="3">
    <location>
        <begin position="18"/>
        <end position="392"/>
    </location>
</feature>
<dbReference type="GO" id="GO:0016757">
    <property type="term" value="F:glycosyltransferase activity"/>
    <property type="evidence" value="ECO:0007669"/>
    <property type="project" value="UniProtKB-KW"/>
</dbReference>
<organism evidence="5">
    <name type="scientific">Actinomyces timonensis</name>
    <dbReference type="NCBI Taxonomy" id="1288391"/>
    <lineage>
        <taxon>Bacteria</taxon>
        <taxon>Bacillati</taxon>
        <taxon>Actinomycetota</taxon>
        <taxon>Actinomycetes</taxon>
        <taxon>Actinomycetales</taxon>
        <taxon>Actinomycetaceae</taxon>
        <taxon>Actinomyces</taxon>
    </lineage>
</organism>
<keyword evidence="1 5" id="KW-0328">Glycosyltransferase</keyword>
<protein>
    <submittedName>
        <fullName evidence="5">Glycosyltransferase family 4 protein</fullName>
        <ecNumber evidence="5">2.4.-.-</ecNumber>
    </submittedName>
</protein>
<evidence type="ECO:0000256" key="3">
    <source>
        <dbReference type="SAM" id="SignalP"/>
    </source>
</evidence>
<feature type="signal peptide" evidence="3">
    <location>
        <begin position="1"/>
        <end position="17"/>
    </location>
</feature>
<evidence type="ECO:0000256" key="1">
    <source>
        <dbReference type="ARBA" id="ARBA00022676"/>
    </source>
</evidence>
<dbReference type="PANTHER" id="PTHR12526:SF510">
    <property type="entry name" value="D-INOSITOL 3-PHOSPHATE GLYCOSYLTRANSFERASE"/>
    <property type="match status" value="1"/>
</dbReference>
<evidence type="ECO:0000313" key="5">
    <source>
        <dbReference type="EMBL" id="XCP81959.1"/>
    </source>
</evidence>
<dbReference type="EMBL" id="CP159989">
    <property type="protein sequence ID" value="XCP81959.1"/>
    <property type="molecule type" value="Genomic_DNA"/>
</dbReference>
<sequence length="392" mass="42673">MRTRTAALLSLAGAAIAVTGTSALRGRAARRAGGVGAAGESRRIGVMGRIDLGETMVDGQTVKTRVVYRHLAHRFGADAIRAVDTLDYRHHPLRVAKDAVRCLAVCDDVVVLLSDNGRRFFFPVLALAAKTRGTRVFHNLIGGRLADDIERDPSGRLVRYLNAFRVNWVESRALVARLAELGVRNAAYLPNFKDLDTGAARLDAPEGRPARLCMFARVVPGKGVENAVRAVASLNEDARPGGPEAVLDIYGPVDEDYEEEFRALIESAPHARYMGAVKPEQGVATIRDYSALLFPTEFWGEGIPGTIVDAMGAGLPVIASRWAYYSEMLTDGVTGLGYDFERPEDLRSTIEAFLALPRQEVEAMRRAIHERAEAYTAGAVFDRIAEAITARP</sequence>
<dbReference type="EC" id="2.4.-.-" evidence="5"/>
<dbReference type="PANTHER" id="PTHR12526">
    <property type="entry name" value="GLYCOSYLTRANSFERASE"/>
    <property type="match status" value="1"/>
</dbReference>
<keyword evidence="2 5" id="KW-0808">Transferase</keyword>
<feature type="domain" description="Glycosyl transferase family 1" evidence="4">
    <location>
        <begin position="209"/>
        <end position="366"/>
    </location>
</feature>
<dbReference type="Gene3D" id="3.40.50.2000">
    <property type="entry name" value="Glycogen Phosphorylase B"/>
    <property type="match status" value="1"/>
</dbReference>
<dbReference type="InterPro" id="IPR001296">
    <property type="entry name" value="Glyco_trans_1"/>
</dbReference>
<dbReference type="SUPFAM" id="SSF53756">
    <property type="entry name" value="UDP-Glycosyltransferase/glycogen phosphorylase"/>
    <property type="match status" value="1"/>
</dbReference>
<name>A0AAU8MY94_9ACTO</name>
<reference evidence="5" key="1">
    <citation type="submission" date="2024-05" db="EMBL/GenBank/DDBJ databases">
        <title>Draft genome assemblies of 36 bacteria isolated from hibernating arctic ground squirrels.</title>
        <authorList>
            <person name="McKee H."/>
            <person name="Mullen L."/>
            <person name="Drown D.M."/>
            <person name="Duddleston K.N."/>
        </authorList>
    </citation>
    <scope>NUCLEOTIDE SEQUENCE</scope>
    <source>
        <strain evidence="5">AR004</strain>
    </source>
</reference>
<dbReference type="AlphaFoldDB" id="A0AAU8MY94"/>
<evidence type="ECO:0000256" key="2">
    <source>
        <dbReference type="ARBA" id="ARBA00022679"/>
    </source>
</evidence>
<evidence type="ECO:0000259" key="4">
    <source>
        <dbReference type="Pfam" id="PF00534"/>
    </source>
</evidence>